<keyword evidence="2" id="KW-1185">Reference proteome</keyword>
<dbReference type="AlphaFoldDB" id="A0A317CI83"/>
<dbReference type="Gene3D" id="3.40.50.150">
    <property type="entry name" value="Vaccinia Virus protein VP39"/>
    <property type="match status" value="1"/>
</dbReference>
<reference evidence="1 2" key="1">
    <citation type="submission" date="2018-05" db="EMBL/GenBank/DDBJ databases">
        <title>Leucothrix arctica sp. nov., isolated from Arctic seawater.</title>
        <authorList>
            <person name="Choi A."/>
            <person name="Baek K."/>
        </authorList>
    </citation>
    <scope>NUCLEOTIDE SEQUENCE [LARGE SCALE GENOMIC DNA]</scope>
    <source>
        <strain evidence="1 2">IMCC9719</strain>
    </source>
</reference>
<name>A0A317CI83_9GAMM</name>
<protein>
    <recommendedName>
        <fullName evidence="3">Methyltransferase domain-containing protein</fullName>
    </recommendedName>
</protein>
<dbReference type="Proteomes" id="UP000245506">
    <property type="component" value="Unassembled WGS sequence"/>
</dbReference>
<dbReference type="RefSeq" id="WP_109822387.1">
    <property type="nucleotide sequence ID" value="NZ_QGKL01000016.1"/>
</dbReference>
<dbReference type="EMBL" id="QGKL01000016">
    <property type="protein sequence ID" value="PWQ97881.1"/>
    <property type="molecule type" value="Genomic_DNA"/>
</dbReference>
<dbReference type="InterPro" id="IPR029063">
    <property type="entry name" value="SAM-dependent_MTases_sf"/>
</dbReference>
<sequence length="215" mass="23802">MKTILDCAGGTGYPSIELKQLGWDITYSDGSSAMLDIFTEKLEASKLDMPKYFSRWEDLSQKVPNTYDALMCAGNSFIGINSYESDFAIADEVVKTNMLSAVSEFYNKLNTGGVLYIDLCKADRAAPEKPYSESITDDNAHIFRTISYDSVTNIRTNLTTTTLLSDGSATDTITKVVPLFAEELINLLLEVGFSRVERSTVADADYVDSFFAFKD</sequence>
<comment type="caution">
    <text evidence="1">The sequence shown here is derived from an EMBL/GenBank/DDBJ whole genome shotgun (WGS) entry which is preliminary data.</text>
</comment>
<gene>
    <name evidence="1" type="ORF">DKT75_05290</name>
</gene>
<evidence type="ECO:0008006" key="3">
    <source>
        <dbReference type="Google" id="ProtNLM"/>
    </source>
</evidence>
<organism evidence="1 2">
    <name type="scientific">Leucothrix arctica</name>
    <dbReference type="NCBI Taxonomy" id="1481894"/>
    <lineage>
        <taxon>Bacteria</taxon>
        <taxon>Pseudomonadati</taxon>
        <taxon>Pseudomonadota</taxon>
        <taxon>Gammaproteobacteria</taxon>
        <taxon>Thiotrichales</taxon>
        <taxon>Thiotrichaceae</taxon>
        <taxon>Leucothrix</taxon>
    </lineage>
</organism>
<dbReference type="CDD" id="cd02440">
    <property type="entry name" value="AdoMet_MTases"/>
    <property type="match status" value="1"/>
</dbReference>
<evidence type="ECO:0000313" key="2">
    <source>
        <dbReference type="Proteomes" id="UP000245506"/>
    </source>
</evidence>
<evidence type="ECO:0000313" key="1">
    <source>
        <dbReference type="EMBL" id="PWQ97881.1"/>
    </source>
</evidence>
<dbReference type="OrthoDB" id="9772751at2"/>
<dbReference type="SUPFAM" id="SSF53335">
    <property type="entry name" value="S-adenosyl-L-methionine-dependent methyltransferases"/>
    <property type="match status" value="1"/>
</dbReference>
<proteinExistence type="predicted"/>
<dbReference type="Gene3D" id="2.20.25.110">
    <property type="entry name" value="S-adenosyl-L-methionine-dependent methyltransferases"/>
    <property type="match status" value="1"/>
</dbReference>
<accession>A0A317CI83</accession>